<comment type="function">
    <text evidence="2">Component of the 26S proteasome, a multiprotein complex involved in the ATP-dependent degradation of ubiquitinated proteins.</text>
</comment>
<dbReference type="PANTHER" id="PTHR16771:SF0">
    <property type="entry name" value="26S PROTEASOME COMPLEX SUBUNIT SEM1"/>
    <property type="match status" value="1"/>
</dbReference>
<dbReference type="GO" id="GO:0005634">
    <property type="term" value="C:nucleus"/>
    <property type="evidence" value="ECO:0007669"/>
    <property type="project" value="UniProtKB-SubCell"/>
</dbReference>
<dbReference type="InterPro" id="IPR007834">
    <property type="entry name" value="DSS1_SEM1"/>
</dbReference>
<dbReference type="GO" id="GO:0006406">
    <property type="term" value="P:mRNA export from nucleus"/>
    <property type="evidence" value="ECO:0007669"/>
    <property type="project" value="UniProtKB-UniRule"/>
</dbReference>
<dbReference type="PANTHER" id="PTHR16771">
    <property type="entry name" value="26 PROTEASOME COMPLEX SUBUNIT DSS1"/>
    <property type="match status" value="1"/>
</dbReference>
<protein>
    <recommendedName>
        <fullName evidence="2">26S proteasome complex subunit SEM1</fullName>
    </recommendedName>
</protein>
<comment type="subcellular location">
    <subcellularLocation>
        <location evidence="2">Nucleus</location>
    </subcellularLocation>
</comment>
<evidence type="ECO:0000313" key="3">
    <source>
        <dbReference type="EMBL" id="RKP31443.1"/>
    </source>
</evidence>
<name>A0A4P9ZF39_9ASCO</name>
<dbReference type="AlphaFoldDB" id="A0A4P9ZF39"/>
<dbReference type="Pfam" id="PF05160">
    <property type="entry name" value="DSS1_SEM1"/>
    <property type="match status" value="1"/>
</dbReference>
<keyword evidence="2" id="KW-0539">Nucleus</keyword>
<dbReference type="EMBL" id="ML004441">
    <property type="protein sequence ID" value="RKP31443.1"/>
    <property type="molecule type" value="Genomic_DNA"/>
</dbReference>
<keyword evidence="4" id="KW-1185">Reference proteome</keyword>
<evidence type="ECO:0000256" key="1">
    <source>
        <dbReference type="ARBA" id="ARBA00034491"/>
    </source>
</evidence>
<dbReference type="GO" id="GO:0008541">
    <property type="term" value="C:proteasome regulatory particle, lid subcomplex"/>
    <property type="evidence" value="ECO:0007669"/>
    <property type="project" value="UniProtKB-UniRule"/>
</dbReference>
<organism evidence="3 4">
    <name type="scientific">Metschnikowia bicuspidata</name>
    <dbReference type="NCBI Taxonomy" id="27322"/>
    <lineage>
        <taxon>Eukaryota</taxon>
        <taxon>Fungi</taxon>
        <taxon>Dikarya</taxon>
        <taxon>Ascomycota</taxon>
        <taxon>Saccharomycotina</taxon>
        <taxon>Pichiomycetes</taxon>
        <taxon>Metschnikowiaceae</taxon>
        <taxon>Metschnikowia</taxon>
    </lineage>
</organism>
<dbReference type="GO" id="GO:0000724">
    <property type="term" value="P:double-strand break repair via homologous recombination"/>
    <property type="evidence" value="ECO:0007669"/>
    <property type="project" value="TreeGrafter"/>
</dbReference>
<evidence type="ECO:0000256" key="2">
    <source>
        <dbReference type="RuleBase" id="RU369057"/>
    </source>
</evidence>
<reference evidence="4" key="1">
    <citation type="journal article" date="2018" name="Nat. Microbiol.">
        <title>Leveraging single-cell genomics to expand the fungal tree of life.</title>
        <authorList>
            <person name="Ahrendt S.R."/>
            <person name="Quandt C.A."/>
            <person name="Ciobanu D."/>
            <person name="Clum A."/>
            <person name="Salamov A."/>
            <person name="Andreopoulos B."/>
            <person name="Cheng J.F."/>
            <person name="Woyke T."/>
            <person name="Pelin A."/>
            <person name="Henrissat B."/>
            <person name="Reynolds N.K."/>
            <person name="Benny G.L."/>
            <person name="Smith M.E."/>
            <person name="James T.Y."/>
            <person name="Grigoriev I.V."/>
        </authorList>
    </citation>
    <scope>NUCLEOTIDE SEQUENCE [LARGE SCALE GENOMIC DNA]</scope>
    <source>
        <strain evidence="4">Baker2002</strain>
    </source>
</reference>
<gene>
    <name evidence="3" type="ORF">METBISCDRAFT_26534</name>
</gene>
<evidence type="ECO:0000313" key="4">
    <source>
        <dbReference type="Proteomes" id="UP000268321"/>
    </source>
</evidence>
<dbReference type="SMART" id="SM01385">
    <property type="entry name" value="DSS1_SEM1"/>
    <property type="match status" value="1"/>
</dbReference>
<keyword evidence="2" id="KW-0647">Proteasome</keyword>
<accession>A0A4P9ZF39</accession>
<dbReference type="GO" id="GO:0043248">
    <property type="term" value="P:proteasome assembly"/>
    <property type="evidence" value="ECO:0007669"/>
    <property type="project" value="UniProtKB-UniRule"/>
</dbReference>
<proteinExistence type="inferred from homology"/>
<dbReference type="CDD" id="cd13768">
    <property type="entry name" value="DSS1_Sem1"/>
    <property type="match status" value="1"/>
</dbReference>
<dbReference type="Proteomes" id="UP000268321">
    <property type="component" value="Unassembled WGS sequence"/>
</dbReference>
<comment type="similarity">
    <text evidence="1 2">Belongs to the DSS1/SEM1 family.</text>
</comment>
<sequence>MISTAIPLRVPPLVYSWLVLNHPVYNLSLLYAALLTVTSYTIHLLHVSLIERHHIRTPPHHTTVHLHRTSPYLTYITTSPHHITSTFTVAMPESEEQKVIKTLEETDEFEDFPEDANWTAEPSDANANLWEESWDDDDARDDFTEKLRQELKRSQQ</sequence>